<comment type="catalytic activity">
    <reaction evidence="1">
        <text>2-phosphoglycolate + H2O = glycolate + phosphate</text>
        <dbReference type="Rhea" id="RHEA:14369"/>
        <dbReference type="ChEBI" id="CHEBI:15377"/>
        <dbReference type="ChEBI" id="CHEBI:29805"/>
        <dbReference type="ChEBI" id="CHEBI:43474"/>
        <dbReference type="ChEBI" id="CHEBI:58033"/>
        <dbReference type="EC" id="3.1.3.18"/>
    </reaction>
</comment>
<dbReference type="GO" id="GO:0005829">
    <property type="term" value="C:cytosol"/>
    <property type="evidence" value="ECO:0007669"/>
    <property type="project" value="TreeGrafter"/>
</dbReference>
<sequence>MQRPAAILFDWDNTLVDAWGGVTAALNAALAAFGHPTWTEAEVRARVRVSLRDSFPGMFGPEWTRARDIFYETLAATHLAHVRPMPGIASVLDAAGAYPCAVVSNKTGPYLRAEVAHLDWAGRFGAVIGAGDAAADKPDAAPLRMALDAIGIGPGETVWYVGDTALDMQAARAAGAVAVLLGDAAHDGGVAAAAPDLHMQDAAALAAALRALASGPVAATVHDA</sequence>
<dbReference type="InterPro" id="IPR023214">
    <property type="entry name" value="HAD_sf"/>
</dbReference>
<evidence type="ECO:0000256" key="3">
    <source>
        <dbReference type="ARBA" id="ARBA00006171"/>
    </source>
</evidence>
<dbReference type="RefSeq" id="WP_048859672.1">
    <property type="nucleotide sequence ID" value="NZ_BANB01000024.1"/>
</dbReference>
<dbReference type="EC" id="3.1.3.18" evidence="4"/>
<dbReference type="Gene3D" id="3.40.50.1000">
    <property type="entry name" value="HAD superfamily/HAD-like"/>
    <property type="match status" value="1"/>
</dbReference>
<comment type="pathway">
    <text evidence="2">Organic acid metabolism; glycolate biosynthesis; glycolate from 2-phosphoglycolate: step 1/1.</text>
</comment>
<protein>
    <recommendedName>
        <fullName evidence="4">phosphoglycolate phosphatase</fullName>
        <ecNumber evidence="4">3.1.3.18</ecNumber>
    </recommendedName>
</protein>
<dbReference type="PANTHER" id="PTHR43434:SF1">
    <property type="entry name" value="PHOSPHOGLYCOLATE PHOSPHATASE"/>
    <property type="match status" value="1"/>
</dbReference>
<dbReference type="SFLD" id="SFLDS00003">
    <property type="entry name" value="Haloacid_Dehalogenase"/>
    <property type="match status" value="1"/>
</dbReference>
<dbReference type="InterPro" id="IPR050155">
    <property type="entry name" value="HAD-like_hydrolase_sf"/>
</dbReference>
<comment type="caution">
    <text evidence="5">The sequence shown here is derived from an EMBL/GenBank/DDBJ whole genome shotgun (WGS) entry which is preliminary data.</text>
</comment>
<evidence type="ECO:0000256" key="4">
    <source>
        <dbReference type="ARBA" id="ARBA00013078"/>
    </source>
</evidence>
<dbReference type="AlphaFoldDB" id="A0A0D6P401"/>
<dbReference type="SFLD" id="SFLDG01129">
    <property type="entry name" value="C1.5:_HAD__Beta-PGM__Phosphata"/>
    <property type="match status" value="1"/>
</dbReference>
<comment type="similarity">
    <text evidence="3">Belongs to the HAD-like hydrolase superfamily. CbbY/CbbZ/Gph/YieH family.</text>
</comment>
<proteinExistence type="inferred from homology"/>
<reference evidence="5 6" key="1">
    <citation type="submission" date="2012-11" db="EMBL/GenBank/DDBJ databases">
        <title>Whole genome sequence of Acidisphaera rubrifaciens HS-AP3.</title>
        <authorList>
            <person name="Azuma Y."/>
            <person name="Higashiura N."/>
            <person name="Hirakawa H."/>
            <person name="Matsushita K."/>
        </authorList>
    </citation>
    <scope>NUCLEOTIDE SEQUENCE [LARGE SCALE GENOMIC DNA]</scope>
    <source>
        <strain evidence="5 6">HS-AP3</strain>
    </source>
</reference>
<dbReference type="OrthoDB" id="9782449at2"/>
<dbReference type="InterPro" id="IPR006439">
    <property type="entry name" value="HAD-SF_hydro_IA"/>
</dbReference>
<organism evidence="5 6">
    <name type="scientific">Acidisphaera rubrifaciens HS-AP3</name>
    <dbReference type="NCBI Taxonomy" id="1231350"/>
    <lineage>
        <taxon>Bacteria</taxon>
        <taxon>Pseudomonadati</taxon>
        <taxon>Pseudomonadota</taxon>
        <taxon>Alphaproteobacteria</taxon>
        <taxon>Acetobacterales</taxon>
        <taxon>Acetobacteraceae</taxon>
        <taxon>Acidisphaera</taxon>
    </lineage>
</organism>
<dbReference type="InterPro" id="IPR036412">
    <property type="entry name" value="HAD-like_sf"/>
</dbReference>
<evidence type="ECO:0000313" key="6">
    <source>
        <dbReference type="Proteomes" id="UP000032680"/>
    </source>
</evidence>
<dbReference type="PANTHER" id="PTHR43434">
    <property type="entry name" value="PHOSPHOGLYCOLATE PHOSPHATASE"/>
    <property type="match status" value="1"/>
</dbReference>
<dbReference type="InterPro" id="IPR041492">
    <property type="entry name" value="HAD_2"/>
</dbReference>
<dbReference type="Gene3D" id="1.10.150.730">
    <property type="match status" value="1"/>
</dbReference>
<dbReference type="GO" id="GO:0006281">
    <property type="term" value="P:DNA repair"/>
    <property type="evidence" value="ECO:0007669"/>
    <property type="project" value="TreeGrafter"/>
</dbReference>
<dbReference type="EMBL" id="BANB01000024">
    <property type="protein sequence ID" value="GAN75923.1"/>
    <property type="molecule type" value="Genomic_DNA"/>
</dbReference>
<dbReference type="Pfam" id="PF13419">
    <property type="entry name" value="HAD_2"/>
    <property type="match status" value="1"/>
</dbReference>
<dbReference type="NCBIfam" id="TIGR01549">
    <property type="entry name" value="HAD-SF-IA-v1"/>
    <property type="match status" value="1"/>
</dbReference>
<name>A0A0D6P401_9PROT</name>
<accession>A0A0D6P401</accession>
<evidence type="ECO:0000313" key="5">
    <source>
        <dbReference type="EMBL" id="GAN75923.1"/>
    </source>
</evidence>
<dbReference type="SUPFAM" id="SSF56784">
    <property type="entry name" value="HAD-like"/>
    <property type="match status" value="1"/>
</dbReference>
<evidence type="ECO:0000256" key="1">
    <source>
        <dbReference type="ARBA" id="ARBA00000830"/>
    </source>
</evidence>
<dbReference type="Proteomes" id="UP000032680">
    <property type="component" value="Unassembled WGS sequence"/>
</dbReference>
<dbReference type="GO" id="GO:0008967">
    <property type="term" value="F:phosphoglycolate phosphatase activity"/>
    <property type="evidence" value="ECO:0007669"/>
    <property type="project" value="UniProtKB-EC"/>
</dbReference>
<gene>
    <name evidence="5" type="ORF">Asru_0024_06</name>
</gene>
<keyword evidence="6" id="KW-1185">Reference proteome</keyword>
<evidence type="ECO:0000256" key="2">
    <source>
        <dbReference type="ARBA" id="ARBA00004818"/>
    </source>
</evidence>